<dbReference type="InterPro" id="IPR036291">
    <property type="entry name" value="NAD(P)-bd_dom_sf"/>
</dbReference>
<reference evidence="2" key="1">
    <citation type="submission" date="2010-03" db="EMBL/GenBank/DDBJ databases">
        <title>Annotation of Blastomyces dermatitidis strain ATCC 18188.</title>
        <authorList>
            <consortium name="The Broad Institute Genome Sequencing Platform"/>
            <consortium name="Broad Institute Genome Sequencing Center for Infectious Disease."/>
            <person name="Cuomo C."/>
            <person name="Klein B."/>
            <person name="Sullivan T."/>
            <person name="Heitman J."/>
            <person name="Young S."/>
            <person name="Zeng Q."/>
            <person name="Gargeya S."/>
            <person name="Alvarado L."/>
            <person name="Berlin A.M."/>
            <person name="Chapman S.B."/>
            <person name="Chen Z."/>
            <person name="Freedman E."/>
            <person name="Gellesch M."/>
            <person name="Goldberg J."/>
            <person name="Griggs A."/>
            <person name="Gujja S."/>
            <person name="Heilman E."/>
            <person name="Heiman D."/>
            <person name="Howarth C."/>
            <person name="Mehta T."/>
            <person name="Neiman D."/>
            <person name="Pearson M."/>
            <person name="Roberts A."/>
            <person name="Saif S."/>
            <person name="Shea T."/>
            <person name="Shenoy N."/>
            <person name="Sisk P."/>
            <person name="Stolte C."/>
            <person name="Sykes S."/>
            <person name="White J."/>
            <person name="Yandava C."/>
            <person name="Haas B."/>
            <person name="Nusbaum C."/>
            <person name="Birren B."/>
        </authorList>
    </citation>
    <scope>NUCLEOTIDE SEQUENCE [LARGE SCALE GENOMIC DNA]</scope>
    <source>
        <strain evidence="2">ATCC 18188</strain>
    </source>
</reference>
<dbReference type="AlphaFoldDB" id="F2T6U9"/>
<dbReference type="GO" id="GO:0004471">
    <property type="term" value="F:malate dehydrogenase (decarboxylating) (NAD+) activity"/>
    <property type="evidence" value="ECO:0007669"/>
    <property type="project" value="TreeGrafter"/>
</dbReference>
<dbReference type="SUPFAM" id="SSF51735">
    <property type="entry name" value="NAD(P)-binding Rossmann-fold domains"/>
    <property type="match status" value="1"/>
</dbReference>
<dbReference type="Proteomes" id="UP000007802">
    <property type="component" value="Unassembled WGS sequence"/>
</dbReference>
<dbReference type="InterPro" id="IPR001891">
    <property type="entry name" value="Malic_OxRdtase"/>
</dbReference>
<accession>F2T6U9</accession>
<dbReference type="PRINTS" id="PR00072">
    <property type="entry name" value="MALOXRDTASE"/>
</dbReference>
<evidence type="ECO:0000313" key="2">
    <source>
        <dbReference type="EMBL" id="EGE78913.2"/>
    </source>
</evidence>
<dbReference type="HOGENOM" id="CLU_2385655_0_0_1"/>
<dbReference type="GO" id="GO:0005829">
    <property type="term" value="C:cytosol"/>
    <property type="evidence" value="ECO:0007669"/>
    <property type="project" value="TreeGrafter"/>
</dbReference>
<dbReference type="Pfam" id="PF03949">
    <property type="entry name" value="Malic_M"/>
    <property type="match status" value="1"/>
</dbReference>
<name>F2T6U9_AJEDA</name>
<organism evidence="2">
    <name type="scientific">Ajellomyces dermatitidis (strain ATCC 18188 / CBS 674.68)</name>
    <name type="common">Blastomyces dermatitidis</name>
    <dbReference type="NCBI Taxonomy" id="653446"/>
    <lineage>
        <taxon>Eukaryota</taxon>
        <taxon>Fungi</taxon>
        <taxon>Dikarya</taxon>
        <taxon>Ascomycota</taxon>
        <taxon>Pezizomycotina</taxon>
        <taxon>Eurotiomycetes</taxon>
        <taxon>Eurotiomycetidae</taxon>
        <taxon>Onygenales</taxon>
        <taxon>Ajellomycetaceae</taxon>
        <taxon>Blastomyces</taxon>
    </lineage>
</organism>
<dbReference type="GO" id="GO:0006108">
    <property type="term" value="P:malate metabolic process"/>
    <property type="evidence" value="ECO:0007669"/>
    <property type="project" value="TreeGrafter"/>
</dbReference>
<evidence type="ECO:0000259" key="1">
    <source>
        <dbReference type="Pfam" id="PF03949"/>
    </source>
</evidence>
<dbReference type="PANTHER" id="PTHR23406">
    <property type="entry name" value="MALIC ENZYME-RELATED"/>
    <property type="match status" value="1"/>
</dbReference>
<dbReference type="Gene3D" id="3.40.50.720">
    <property type="entry name" value="NAD(P)-binding Rossmann-like Domain"/>
    <property type="match status" value="1"/>
</dbReference>
<proteinExistence type="predicted"/>
<gene>
    <name evidence="2" type="ORF">BDDG_01850</name>
</gene>
<dbReference type="EMBL" id="GG749411">
    <property type="protein sequence ID" value="EGE78913.2"/>
    <property type="molecule type" value="Genomic_DNA"/>
</dbReference>
<dbReference type="InterPro" id="IPR012302">
    <property type="entry name" value="Malic_NAD-bd"/>
</dbReference>
<dbReference type="PANTHER" id="PTHR23406:SF34">
    <property type="entry name" value="NAD-DEPENDENT MALIC ENZYME, MITOCHONDRIAL"/>
    <property type="match status" value="1"/>
</dbReference>
<sequence length="77" mass="8009">MNFVDKFVKAARKSDDIQGTGCVTLAALLAALQVSKVKLTDVPVVCFGAGLVGTDIAAQIRDATAAESQKSKDEALK</sequence>
<dbReference type="GO" id="GO:0051287">
    <property type="term" value="F:NAD binding"/>
    <property type="evidence" value="ECO:0007669"/>
    <property type="project" value="InterPro"/>
</dbReference>
<protein>
    <submittedName>
        <fullName evidence="2">Malic enzyme</fullName>
    </submittedName>
</protein>
<dbReference type="GO" id="GO:0005739">
    <property type="term" value="C:mitochondrion"/>
    <property type="evidence" value="ECO:0007669"/>
    <property type="project" value="TreeGrafter"/>
</dbReference>
<feature type="domain" description="Malic enzyme NAD-binding" evidence="1">
    <location>
        <begin position="17"/>
        <end position="75"/>
    </location>
</feature>